<protein>
    <submittedName>
        <fullName evidence="17">Peptidase M48 family protein</fullName>
    </submittedName>
</protein>
<evidence type="ECO:0000256" key="1">
    <source>
        <dbReference type="ARBA" id="ARBA00004477"/>
    </source>
</evidence>
<proteinExistence type="inferred from homology"/>
<evidence type="ECO:0000256" key="11">
    <source>
        <dbReference type="PIRSR" id="PIRSR627057-1"/>
    </source>
</evidence>
<evidence type="ECO:0000256" key="4">
    <source>
        <dbReference type="ARBA" id="ARBA00022723"/>
    </source>
</evidence>
<keyword evidence="5 13" id="KW-0378">Hydrolase</keyword>
<dbReference type="Pfam" id="PF16491">
    <property type="entry name" value="Peptidase_M48_N"/>
    <property type="match status" value="1"/>
</dbReference>
<feature type="domain" description="Peptidase M48" evidence="15">
    <location>
        <begin position="206"/>
        <end position="409"/>
    </location>
</feature>
<keyword evidence="2 13" id="KW-0645">Protease</keyword>
<evidence type="ECO:0000256" key="12">
    <source>
        <dbReference type="PIRSR" id="PIRSR627057-2"/>
    </source>
</evidence>
<evidence type="ECO:0000313" key="17">
    <source>
        <dbReference type="EMBL" id="EMY81814.1"/>
    </source>
</evidence>
<evidence type="ECO:0000256" key="10">
    <source>
        <dbReference type="ARBA" id="ARBA00023136"/>
    </source>
</evidence>
<keyword evidence="6" id="KW-0256">Endoplasmic reticulum</keyword>
<evidence type="ECO:0000256" key="8">
    <source>
        <dbReference type="ARBA" id="ARBA00022989"/>
    </source>
</evidence>
<dbReference type="AlphaFoldDB" id="N1WXF6"/>
<dbReference type="PATRIC" id="fig|1189619.4.peg.976"/>
<evidence type="ECO:0000313" key="18">
    <source>
        <dbReference type="Proteomes" id="UP000012317"/>
    </source>
</evidence>
<dbReference type="Proteomes" id="UP000012317">
    <property type="component" value="Unassembled WGS sequence"/>
</dbReference>
<feature type="transmembrane region" description="Helical" evidence="14">
    <location>
        <begin position="324"/>
        <end position="345"/>
    </location>
</feature>
<evidence type="ECO:0000256" key="7">
    <source>
        <dbReference type="ARBA" id="ARBA00022833"/>
    </source>
</evidence>
<keyword evidence="8 14" id="KW-1133">Transmembrane helix</keyword>
<comment type="similarity">
    <text evidence="13">Belongs to the peptidase M48 family.</text>
</comment>
<feature type="transmembrane region" description="Helical" evidence="14">
    <location>
        <begin position="65"/>
        <end position="86"/>
    </location>
</feature>
<keyword evidence="7 12" id="KW-0862">Zinc</keyword>
<feature type="transmembrane region" description="Helical" evidence="14">
    <location>
        <begin position="176"/>
        <end position="194"/>
    </location>
</feature>
<comment type="subcellular location">
    <subcellularLocation>
        <location evidence="1">Endoplasmic reticulum membrane</location>
        <topology evidence="1">Multi-pass membrane protein</topology>
    </subcellularLocation>
</comment>
<keyword evidence="4 12" id="KW-0479">Metal-binding</keyword>
<dbReference type="Pfam" id="PF01435">
    <property type="entry name" value="Peptidase_M48"/>
    <property type="match status" value="1"/>
</dbReference>
<gene>
    <name evidence="17" type="ORF">pgond44_04700</name>
</gene>
<feature type="binding site" evidence="12">
    <location>
        <position position="280"/>
    </location>
    <ligand>
        <name>Zn(2+)</name>
        <dbReference type="ChEBI" id="CHEBI:29105"/>
        <note>catalytic</note>
    </ligand>
</feature>
<keyword evidence="10 14" id="KW-0472">Membrane</keyword>
<sequence length="410" mass="47197">MTSEFVFYLIVGILVFNFLLETFLDYLNASRFDAQLPEGLRDLYDKEDYLKSQAYKKEKFKFGTLQSILSITLILVFLSLDGFGFVNEIAHGLFDHPILVSLSFLFILFLGGEILSTPFDYYFTFRIEERYGFNTSTQRLFWLDKLKSLFIAFIFGGIILSLILLVYSAVGSDFWWYAWILIAVFSVFMNMFYAKLIVPLFNKQTPLEEGELRSQIQDYASSMNFNLKNIFVIDGSKRSQKANAYFSGFGNEKRITLFDTLIKDLNIKEIVAVLAHEVGHYKKHHIIINLFVSLMSTGFMLWLFSLFIEEPVLSQALGIEQPSFHVGLVAFSFLYAPISLVSGLLTNHLSRVFEFQADDFASFTYSGDYLSSALKKLSKKSLSNLTPHPAYVFFHFSHPPLKERLKNLKN</sequence>
<keyword evidence="9 13" id="KW-0482">Metalloprotease</keyword>
<evidence type="ECO:0000259" key="15">
    <source>
        <dbReference type="Pfam" id="PF01435"/>
    </source>
</evidence>
<reference evidence="17 18" key="1">
    <citation type="journal article" date="2014" name="Genome Biol. Evol.">
        <title>Extensive gene acquisition in the extremely psychrophilic bacterial species Psychroflexus torquis and the link to sea-ice ecosystem specialism.</title>
        <authorList>
            <person name="Feng S."/>
            <person name="Powell S.M."/>
            <person name="Wilson R."/>
            <person name="Bowman J.P."/>
        </authorList>
    </citation>
    <scope>NUCLEOTIDE SEQUENCE [LARGE SCALE GENOMIC DNA]</scope>
    <source>
        <strain evidence="17 18">ACAM 44</strain>
    </source>
</reference>
<feature type="binding site" evidence="12">
    <location>
        <position position="354"/>
    </location>
    <ligand>
        <name>Zn(2+)</name>
        <dbReference type="ChEBI" id="CHEBI:29105"/>
        <note>catalytic</note>
    </ligand>
</feature>
<keyword evidence="18" id="KW-1185">Reference proteome</keyword>
<dbReference type="InterPro" id="IPR027057">
    <property type="entry name" value="CAXX_Prtase_1"/>
</dbReference>
<dbReference type="PANTHER" id="PTHR10120">
    <property type="entry name" value="CAAX PRENYL PROTEASE 1"/>
    <property type="match status" value="1"/>
</dbReference>
<dbReference type="InterPro" id="IPR001915">
    <property type="entry name" value="Peptidase_M48"/>
</dbReference>
<organism evidence="17 18">
    <name type="scientific">Psychroflexus gondwanensis ACAM 44</name>
    <dbReference type="NCBI Taxonomy" id="1189619"/>
    <lineage>
        <taxon>Bacteria</taxon>
        <taxon>Pseudomonadati</taxon>
        <taxon>Bacteroidota</taxon>
        <taxon>Flavobacteriia</taxon>
        <taxon>Flavobacteriales</taxon>
        <taxon>Flavobacteriaceae</taxon>
        <taxon>Psychroflexus</taxon>
    </lineage>
</organism>
<feature type="transmembrane region" description="Helical" evidence="14">
    <location>
        <begin position="286"/>
        <end position="304"/>
    </location>
</feature>
<dbReference type="Gene3D" id="3.30.2010.10">
    <property type="entry name" value="Metalloproteases ('zincins'), catalytic domain"/>
    <property type="match status" value="1"/>
</dbReference>
<feature type="domain" description="CAAX prenyl protease 1 N-terminal" evidence="16">
    <location>
        <begin position="29"/>
        <end position="203"/>
    </location>
</feature>
<evidence type="ECO:0000256" key="14">
    <source>
        <dbReference type="SAM" id="Phobius"/>
    </source>
</evidence>
<evidence type="ECO:0000256" key="3">
    <source>
        <dbReference type="ARBA" id="ARBA00022692"/>
    </source>
</evidence>
<evidence type="ECO:0000256" key="9">
    <source>
        <dbReference type="ARBA" id="ARBA00023049"/>
    </source>
</evidence>
<keyword evidence="3 14" id="KW-0812">Transmembrane</keyword>
<name>N1WXF6_9FLAO</name>
<feature type="transmembrane region" description="Helical" evidence="14">
    <location>
        <begin position="6"/>
        <end position="27"/>
    </location>
</feature>
<dbReference type="EMBL" id="APLF01000004">
    <property type="protein sequence ID" value="EMY81814.1"/>
    <property type="molecule type" value="Genomic_DNA"/>
</dbReference>
<comment type="cofactor">
    <cofactor evidence="12 13">
        <name>Zn(2+)</name>
        <dbReference type="ChEBI" id="CHEBI:29105"/>
    </cofactor>
    <text evidence="12 13">Binds 1 zinc ion per subunit.</text>
</comment>
<feature type="binding site" evidence="12">
    <location>
        <position position="276"/>
    </location>
    <ligand>
        <name>Zn(2+)</name>
        <dbReference type="ChEBI" id="CHEBI:29105"/>
        <note>catalytic</note>
    </ligand>
</feature>
<dbReference type="GO" id="GO:0004222">
    <property type="term" value="F:metalloendopeptidase activity"/>
    <property type="evidence" value="ECO:0007669"/>
    <property type="project" value="InterPro"/>
</dbReference>
<dbReference type="eggNOG" id="COG0501">
    <property type="taxonomic scope" value="Bacteria"/>
</dbReference>
<evidence type="ECO:0000256" key="13">
    <source>
        <dbReference type="RuleBase" id="RU003983"/>
    </source>
</evidence>
<comment type="caution">
    <text evidence="17">The sequence shown here is derived from an EMBL/GenBank/DDBJ whole genome shotgun (WGS) entry which is preliminary data.</text>
</comment>
<feature type="active site" evidence="11">
    <location>
        <position position="277"/>
    </location>
</feature>
<evidence type="ECO:0000256" key="2">
    <source>
        <dbReference type="ARBA" id="ARBA00022670"/>
    </source>
</evidence>
<evidence type="ECO:0000256" key="6">
    <source>
        <dbReference type="ARBA" id="ARBA00022824"/>
    </source>
</evidence>
<feature type="transmembrane region" description="Helical" evidence="14">
    <location>
        <begin position="149"/>
        <end position="170"/>
    </location>
</feature>
<dbReference type="STRING" id="1189619.pgond44_04700"/>
<dbReference type="FunFam" id="3.30.2010.10:FF:000002">
    <property type="entry name" value="CAAX prenyl protease"/>
    <property type="match status" value="1"/>
</dbReference>
<feature type="transmembrane region" description="Helical" evidence="14">
    <location>
        <begin position="98"/>
        <end position="123"/>
    </location>
</feature>
<dbReference type="GO" id="GO:0046872">
    <property type="term" value="F:metal ion binding"/>
    <property type="evidence" value="ECO:0007669"/>
    <property type="project" value="UniProtKB-KW"/>
</dbReference>
<dbReference type="CDD" id="cd07343">
    <property type="entry name" value="M48A_Zmpste24p_like"/>
    <property type="match status" value="1"/>
</dbReference>
<dbReference type="InterPro" id="IPR032456">
    <property type="entry name" value="Peptidase_M48_N"/>
</dbReference>
<dbReference type="GO" id="GO:0071586">
    <property type="term" value="P:CAAX-box protein processing"/>
    <property type="evidence" value="ECO:0007669"/>
    <property type="project" value="InterPro"/>
</dbReference>
<dbReference type="RefSeq" id="WP_003437280.1">
    <property type="nucleotide sequence ID" value="NZ_APLF01000004.1"/>
</dbReference>
<accession>N1WXF6</accession>
<evidence type="ECO:0000259" key="16">
    <source>
        <dbReference type="Pfam" id="PF16491"/>
    </source>
</evidence>
<feature type="active site" description="Proton donor" evidence="11">
    <location>
        <position position="358"/>
    </location>
</feature>
<evidence type="ECO:0000256" key="5">
    <source>
        <dbReference type="ARBA" id="ARBA00022801"/>
    </source>
</evidence>